<reference evidence="2 3" key="1">
    <citation type="submission" date="2018-08" db="EMBL/GenBank/DDBJ databases">
        <title>Draft genome of candidate division NPL-UPA2 bacterium Unc8 that adapted to ultra-basic serpentinizing groundwater.</title>
        <authorList>
            <person name="Ishii S."/>
            <person name="Suzuki S."/>
            <person name="Nealson K.H."/>
        </authorList>
    </citation>
    <scope>NUCLEOTIDE SEQUENCE [LARGE SCALE GENOMIC DNA]</scope>
    <source>
        <strain evidence="2">Unc8</strain>
    </source>
</reference>
<dbReference type="InterPro" id="IPR002686">
    <property type="entry name" value="Transposase_17"/>
</dbReference>
<dbReference type="InterPro" id="IPR001387">
    <property type="entry name" value="Cro/C1-type_HTH"/>
</dbReference>
<dbReference type="InterPro" id="IPR009057">
    <property type="entry name" value="Homeodomain-like_sf"/>
</dbReference>
<dbReference type="SUPFAM" id="SSF46689">
    <property type="entry name" value="Homeodomain-like"/>
    <property type="match status" value="1"/>
</dbReference>
<protein>
    <submittedName>
        <fullName evidence="2">HTH domain-containing protein</fullName>
    </submittedName>
</protein>
<evidence type="ECO:0000313" key="2">
    <source>
        <dbReference type="EMBL" id="RII00607.1"/>
    </source>
</evidence>
<dbReference type="GO" id="GO:0003677">
    <property type="term" value="F:DNA binding"/>
    <property type="evidence" value="ECO:0007669"/>
    <property type="project" value="InterPro"/>
</dbReference>
<proteinExistence type="predicted"/>
<dbReference type="Gene3D" id="3.30.70.1290">
    <property type="entry name" value="Transposase IS200-like"/>
    <property type="match status" value="1"/>
</dbReference>
<accession>A0A399FX31</accession>
<dbReference type="SUPFAM" id="SSF143422">
    <property type="entry name" value="Transposase IS200-like"/>
    <property type="match status" value="1"/>
</dbReference>
<evidence type="ECO:0000259" key="1">
    <source>
        <dbReference type="PROSITE" id="PS50943"/>
    </source>
</evidence>
<gene>
    <name evidence="2" type="ORF">B9J77_02460</name>
</gene>
<sequence length="307" mass="35510">MDLFDLIRQGKIKRYFRATRKLNAPNVVSHITQRAAGKEPLFMEDSDYLFMIGCLKKIADNYSLRVYAFCLMPNHVHVLLSPTESNLYDAMRDLFSRYAMKFNKKYERKGHLFGGPYRQAVCLDDSYLLAASLYIHLNPVKVGLATDPLTYHWSSCRLYYEDNAPKSFIDPDFILNLLSGNEIENKKKYRLLLKQGGQLESAHVLEQEDAIERFQVKLASMFPSIFKMVNKKKQIAKFLGIDLTGMEELEKQIETVAKEFPHSKPESRKAKKYLIEQLIARGYTRTEIADRLGVSRKTVYNILKASL</sequence>
<dbReference type="PANTHER" id="PTHR34322">
    <property type="entry name" value="TRANSPOSASE, Y1_TNP DOMAIN-CONTAINING"/>
    <property type="match status" value="1"/>
</dbReference>
<dbReference type="GO" id="GO:0004803">
    <property type="term" value="F:transposase activity"/>
    <property type="evidence" value="ECO:0007669"/>
    <property type="project" value="InterPro"/>
</dbReference>
<organism evidence="2 3">
    <name type="scientific">candidate division NPL-UPA2 bacterium Unc8</name>
    <dbReference type="NCBI Taxonomy" id="1980939"/>
    <lineage>
        <taxon>Bacteria</taxon>
    </lineage>
</organism>
<dbReference type="PANTHER" id="PTHR34322:SF2">
    <property type="entry name" value="TRANSPOSASE IS200-LIKE DOMAIN-CONTAINING PROTEIN"/>
    <property type="match status" value="1"/>
</dbReference>
<dbReference type="InterPro" id="IPR036515">
    <property type="entry name" value="Transposase_17_sf"/>
</dbReference>
<dbReference type="Pfam" id="PF01797">
    <property type="entry name" value="Y1_Tnp"/>
    <property type="match status" value="1"/>
</dbReference>
<feature type="domain" description="HTH cro/C1-type" evidence="1">
    <location>
        <begin position="274"/>
        <end position="302"/>
    </location>
</feature>
<dbReference type="AlphaFoldDB" id="A0A399FX31"/>
<dbReference type="SMART" id="SM01321">
    <property type="entry name" value="Y1_Tnp"/>
    <property type="match status" value="1"/>
</dbReference>
<name>A0A399FX31_UNCN2</name>
<dbReference type="GO" id="GO:0006313">
    <property type="term" value="P:DNA transposition"/>
    <property type="evidence" value="ECO:0007669"/>
    <property type="project" value="InterPro"/>
</dbReference>
<dbReference type="Proteomes" id="UP000266287">
    <property type="component" value="Unassembled WGS sequence"/>
</dbReference>
<dbReference type="PROSITE" id="PS50943">
    <property type="entry name" value="HTH_CROC1"/>
    <property type="match status" value="1"/>
</dbReference>
<dbReference type="Pfam" id="PF13384">
    <property type="entry name" value="HTH_23"/>
    <property type="match status" value="1"/>
</dbReference>
<comment type="caution">
    <text evidence="2">The sequence shown here is derived from an EMBL/GenBank/DDBJ whole genome shotgun (WGS) entry which is preliminary data.</text>
</comment>
<evidence type="ECO:0000313" key="3">
    <source>
        <dbReference type="Proteomes" id="UP000266287"/>
    </source>
</evidence>
<dbReference type="EMBL" id="NDHY01000003">
    <property type="protein sequence ID" value="RII00607.1"/>
    <property type="molecule type" value="Genomic_DNA"/>
</dbReference>
<dbReference type="Gene3D" id="1.10.10.60">
    <property type="entry name" value="Homeodomain-like"/>
    <property type="match status" value="1"/>
</dbReference>